<evidence type="ECO:0000256" key="1">
    <source>
        <dbReference type="ARBA" id="ARBA00009884"/>
    </source>
</evidence>
<dbReference type="RefSeq" id="XP_067920618.1">
    <property type="nucleotide sequence ID" value="XM_068067407.1"/>
</dbReference>
<sequence>MIRHTWIYQALIHDLLRFKSNRVTVESLEESEGLRDDLHDAHVNTKTNSPLNPAKVKVYDLDSKDKLWIEHSTSPFPQAALAVSESLAEYNAKLQELNKSNRLHANHFDPNGNLDAADSAQGILTAVTELPGMTERKRALDAHTCIATALVDRIKSRSLDGYFEVEQSIDTDRESEALQNVKKLLGKHAPGTAIDKLRLLLTLFLNRPSLSPQHVNDLETYLKDEMGQHFPTSSLEFLRQLQRFKTSFQTPPVSSSSSLAAAGGGLSGSGSLTGGGVSLSAAPTAAVASLSSTFFDKGRGLLQGVKNFLPAKKTLPIAQVIESLIENSSSNKEDANFLYIDPAPRHHPNNNPSHSSHPPHRMASPFRSAVAFVLGGGSFVESAALRELSSKLQKEIVYGSTDFVSPCDFVDELTYLGGGGGGANGGGSF</sequence>
<organism evidence="2 3">
    <name type="scientific">Cystoisospora suis</name>
    <dbReference type="NCBI Taxonomy" id="483139"/>
    <lineage>
        <taxon>Eukaryota</taxon>
        <taxon>Sar</taxon>
        <taxon>Alveolata</taxon>
        <taxon>Apicomplexa</taxon>
        <taxon>Conoidasida</taxon>
        <taxon>Coccidia</taxon>
        <taxon>Eucoccidiorida</taxon>
        <taxon>Eimeriorina</taxon>
        <taxon>Sarcocystidae</taxon>
        <taxon>Cystoisospora</taxon>
    </lineage>
</organism>
<dbReference type="InterPro" id="IPR036045">
    <property type="entry name" value="Sec1-like_sf"/>
</dbReference>
<evidence type="ECO:0000313" key="2">
    <source>
        <dbReference type="EMBL" id="PHJ18914.1"/>
    </source>
</evidence>
<reference evidence="2 3" key="1">
    <citation type="journal article" date="2017" name="Int. J. Parasitol.">
        <title>The genome of the protozoan parasite Cystoisospora suis and a reverse vaccinology approach to identify vaccine candidates.</title>
        <authorList>
            <person name="Palmieri N."/>
            <person name="Shrestha A."/>
            <person name="Ruttkowski B."/>
            <person name="Beck T."/>
            <person name="Vogl C."/>
            <person name="Tomley F."/>
            <person name="Blake D.P."/>
            <person name="Joachim A."/>
        </authorList>
    </citation>
    <scope>NUCLEOTIDE SEQUENCE [LARGE SCALE GENOMIC DNA]</scope>
    <source>
        <strain evidence="2 3">Wien I</strain>
    </source>
</reference>
<dbReference type="GO" id="GO:0016192">
    <property type="term" value="P:vesicle-mediated transport"/>
    <property type="evidence" value="ECO:0007669"/>
    <property type="project" value="InterPro"/>
</dbReference>
<comment type="caution">
    <text evidence="2">The sequence shown here is derived from an EMBL/GenBank/DDBJ whole genome shotgun (WGS) entry which is preliminary data.</text>
</comment>
<dbReference type="PANTHER" id="PTHR11679">
    <property type="entry name" value="VESICLE PROTEIN SORTING-ASSOCIATED"/>
    <property type="match status" value="1"/>
</dbReference>
<protein>
    <submittedName>
        <fullName evidence="2">Sec1 family protein</fullName>
    </submittedName>
</protein>
<dbReference type="SUPFAM" id="SSF56815">
    <property type="entry name" value="Sec1/munc18-like (SM) proteins"/>
    <property type="match status" value="1"/>
</dbReference>
<dbReference type="VEuPathDB" id="ToxoDB:CSUI_007259"/>
<dbReference type="Pfam" id="PF00995">
    <property type="entry name" value="Sec1"/>
    <property type="match status" value="1"/>
</dbReference>
<evidence type="ECO:0000313" key="3">
    <source>
        <dbReference type="Proteomes" id="UP000221165"/>
    </source>
</evidence>
<comment type="similarity">
    <text evidence="1">Belongs to the STXBP/unc-18/SEC1 family.</text>
</comment>
<dbReference type="Gene3D" id="3.90.830.10">
    <property type="entry name" value="Syntaxin Binding Protein 1, Chain A, domain 2"/>
    <property type="match status" value="1"/>
</dbReference>
<dbReference type="EMBL" id="MIGC01003785">
    <property type="protein sequence ID" value="PHJ18914.1"/>
    <property type="molecule type" value="Genomic_DNA"/>
</dbReference>
<keyword evidence="3" id="KW-1185">Reference proteome</keyword>
<dbReference type="Gene3D" id="3.40.50.1910">
    <property type="match status" value="1"/>
</dbReference>
<gene>
    <name evidence="2" type="ORF">CSUI_007259</name>
</gene>
<dbReference type="OrthoDB" id="10251230at2759"/>
<dbReference type="Proteomes" id="UP000221165">
    <property type="component" value="Unassembled WGS sequence"/>
</dbReference>
<name>A0A2C6KR89_9APIC</name>
<dbReference type="InterPro" id="IPR001619">
    <property type="entry name" value="Sec1-like"/>
</dbReference>
<dbReference type="InterPro" id="IPR043127">
    <property type="entry name" value="Sec-1-like_dom3a"/>
</dbReference>
<accession>A0A2C6KR89</accession>
<dbReference type="InterPro" id="IPR027482">
    <property type="entry name" value="Sec1-like_dom2"/>
</dbReference>
<proteinExistence type="inferred from homology"/>
<dbReference type="GeneID" id="94430618"/>
<dbReference type="AlphaFoldDB" id="A0A2C6KR89"/>